<proteinExistence type="predicted"/>
<dbReference type="AlphaFoldDB" id="A0A0K2TUV4"/>
<evidence type="ECO:0000313" key="2">
    <source>
        <dbReference type="EMBL" id="CDW29600.1"/>
    </source>
</evidence>
<dbReference type="EMBL" id="HACA01012239">
    <property type="protein sequence ID" value="CDW29600.1"/>
    <property type="molecule type" value="Transcribed_RNA"/>
</dbReference>
<accession>A0A0K2TUV4</accession>
<sequence>MKTLFQIEFIVVVVLVASHPVNRKFFTHFLCVGELQTSVIHPYNITRKLYFIFDLVHNLKNIYNCFQRQEYSSIPLNRLGVKSSLHPNLTHIKEIHHKGSRKSSETTIEAIVDTVVISQGHKWARFLKSS</sequence>
<name>A0A0K2TUV4_LEPSM</name>
<evidence type="ECO:0000256" key="1">
    <source>
        <dbReference type="SAM" id="SignalP"/>
    </source>
</evidence>
<organism evidence="2">
    <name type="scientific">Lepeophtheirus salmonis</name>
    <name type="common">Salmon louse</name>
    <name type="synonym">Caligus salmonis</name>
    <dbReference type="NCBI Taxonomy" id="72036"/>
    <lineage>
        <taxon>Eukaryota</taxon>
        <taxon>Metazoa</taxon>
        <taxon>Ecdysozoa</taxon>
        <taxon>Arthropoda</taxon>
        <taxon>Crustacea</taxon>
        <taxon>Multicrustacea</taxon>
        <taxon>Hexanauplia</taxon>
        <taxon>Copepoda</taxon>
        <taxon>Siphonostomatoida</taxon>
        <taxon>Caligidae</taxon>
        <taxon>Lepeophtheirus</taxon>
    </lineage>
</organism>
<feature type="signal peptide" evidence="1">
    <location>
        <begin position="1"/>
        <end position="23"/>
    </location>
</feature>
<protein>
    <submittedName>
        <fullName evidence="2">Putative LOC101846817 [Aplysia californica]</fullName>
    </submittedName>
</protein>
<reference evidence="2" key="1">
    <citation type="submission" date="2014-05" db="EMBL/GenBank/DDBJ databases">
        <authorList>
            <person name="Chronopoulou M."/>
        </authorList>
    </citation>
    <scope>NUCLEOTIDE SEQUENCE</scope>
    <source>
        <tissue evidence="2">Whole organism</tissue>
    </source>
</reference>
<feature type="chain" id="PRO_5005488124" evidence="1">
    <location>
        <begin position="24"/>
        <end position="130"/>
    </location>
</feature>
<keyword evidence="1" id="KW-0732">Signal</keyword>